<sequence length="74" mass="8421">MRHRHYENTLSRRPVEGKIAGVIAGFAENWGLSRFWLRIVALVLLFSMPLITLPCYILAALLMPVAKERYHVGG</sequence>
<dbReference type="Proteomes" id="UP001165393">
    <property type="component" value="Unassembled WGS sequence"/>
</dbReference>
<feature type="transmembrane region" description="Helical" evidence="1">
    <location>
        <begin position="35"/>
        <end position="62"/>
    </location>
</feature>
<organism evidence="3 4">
    <name type="scientific">Echinimonas agarilytica</name>
    <dbReference type="NCBI Taxonomy" id="1215918"/>
    <lineage>
        <taxon>Bacteria</taxon>
        <taxon>Pseudomonadati</taxon>
        <taxon>Pseudomonadota</taxon>
        <taxon>Gammaproteobacteria</taxon>
        <taxon>Alteromonadales</taxon>
        <taxon>Echinimonadaceae</taxon>
        <taxon>Echinimonas</taxon>
    </lineage>
</organism>
<proteinExistence type="predicted"/>
<evidence type="ECO:0000313" key="3">
    <source>
        <dbReference type="EMBL" id="MCM2678722.1"/>
    </source>
</evidence>
<protein>
    <submittedName>
        <fullName evidence="3">PspC domain-containing protein</fullName>
    </submittedName>
</protein>
<evidence type="ECO:0000256" key="1">
    <source>
        <dbReference type="SAM" id="Phobius"/>
    </source>
</evidence>
<comment type="caution">
    <text evidence="3">The sequence shown here is derived from an EMBL/GenBank/DDBJ whole genome shotgun (WGS) entry which is preliminary data.</text>
</comment>
<keyword evidence="1" id="KW-0472">Membrane</keyword>
<dbReference type="AlphaFoldDB" id="A0AA41W563"/>
<dbReference type="EMBL" id="JAMQGP010000001">
    <property type="protein sequence ID" value="MCM2678722.1"/>
    <property type="molecule type" value="Genomic_DNA"/>
</dbReference>
<dbReference type="RefSeq" id="WP_251260081.1">
    <property type="nucleotide sequence ID" value="NZ_JAMQGP010000001.1"/>
</dbReference>
<feature type="domain" description="Phage shock protein PspC N-terminal" evidence="2">
    <location>
        <begin position="9"/>
        <end position="65"/>
    </location>
</feature>
<dbReference type="InterPro" id="IPR007168">
    <property type="entry name" value="Phageshock_PspC_N"/>
</dbReference>
<dbReference type="Pfam" id="PF04024">
    <property type="entry name" value="PspC"/>
    <property type="match status" value="1"/>
</dbReference>
<gene>
    <name evidence="3" type="ORF">NAF29_03420</name>
</gene>
<name>A0AA41W563_9GAMM</name>
<evidence type="ECO:0000259" key="2">
    <source>
        <dbReference type="Pfam" id="PF04024"/>
    </source>
</evidence>
<reference evidence="3 4" key="1">
    <citation type="journal article" date="2013" name="Antonie Van Leeuwenhoek">
        <title>Echinimonas agarilytica gen. nov., sp. nov., a new gammaproteobacterium isolated from the sea urchin Strongylocentrotus intermedius.</title>
        <authorList>
            <person name="Nedashkovskaya O.I."/>
            <person name="Stenkova A.M."/>
            <person name="Zhukova N.V."/>
            <person name="Van Trappen S."/>
            <person name="Lee J.S."/>
            <person name="Kim S.B."/>
        </authorList>
    </citation>
    <scope>NUCLEOTIDE SEQUENCE [LARGE SCALE GENOMIC DNA]</scope>
    <source>
        <strain evidence="3 4">KMM 6351</strain>
    </source>
</reference>
<keyword evidence="1" id="KW-1133">Transmembrane helix</keyword>
<evidence type="ECO:0000313" key="4">
    <source>
        <dbReference type="Proteomes" id="UP001165393"/>
    </source>
</evidence>
<keyword evidence="4" id="KW-1185">Reference proteome</keyword>
<accession>A0AA41W563</accession>
<keyword evidence="1" id="KW-0812">Transmembrane</keyword>